<accession>A0A8D2E2I9</accession>
<evidence type="ECO:0000256" key="11">
    <source>
        <dbReference type="ARBA" id="ARBA00023242"/>
    </source>
</evidence>
<reference evidence="15" key="2">
    <citation type="submission" date="2025-09" db="UniProtKB">
        <authorList>
            <consortium name="Ensembl"/>
        </authorList>
    </citation>
    <scope>IDENTIFICATION</scope>
</reference>
<comment type="cofactor">
    <cofactor evidence="1">
        <name>Fe(2+)</name>
        <dbReference type="ChEBI" id="CHEBI:29033"/>
    </cofactor>
</comment>
<keyword evidence="16" id="KW-1185">Reference proteome</keyword>
<keyword evidence="10" id="KW-0804">Transcription</keyword>
<keyword evidence="9" id="KW-0090">Biological rhythms</keyword>
<dbReference type="InterPro" id="IPR014710">
    <property type="entry name" value="RmlC-like_jellyroll"/>
</dbReference>
<keyword evidence="11" id="KW-0539">Nucleus</keyword>
<evidence type="ECO:0000256" key="6">
    <source>
        <dbReference type="ARBA" id="ARBA00023002"/>
    </source>
</evidence>
<feature type="domain" description="JmjC" evidence="14">
    <location>
        <begin position="1"/>
        <end position="221"/>
    </location>
</feature>
<dbReference type="GO" id="GO:0051864">
    <property type="term" value="F:histone H3K36 demethylase activity"/>
    <property type="evidence" value="ECO:0007669"/>
    <property type="project" value="TreeGrafter"/>
</dbReference>
<dbReference type="PANTHER" id="PTHR12461:SF106">
    <property type="entry name" value="BIFUNCTIONAL PEPTIDASE AND ARGINYL-HYDROXYLASE JMJD5"/>
    <property type="match status" value="1"/>
</dbReference>
<dbReference type="SUPFAM" id="SSF51197">
    <property type="entry name" value="Clavaminate synthase-like"/>
    <property type="match status" value="1"/>
</dbReference>
<dbReference type="Ensembl" id="ENSSVLT00005036762.1">
    <property type="protein sequence ID" value="ENSSVLP00005033168.1"/>
    <property type="gene ID" value="ENSSVLG00005025970.1"/>
</dbReference>
<keyword evidence="6" id="KW-0560">Oxidoreductase</keyword>
<keyword evidence="7" id="KW-0408">Iron</keyword>
<evidence type="ECO:0000256" key="9">
    <source>
        <dbReference type="ARBA" id="ARBA00023108"/>
    </source>
</evidence>
<dbReference type="Gene3D" id="2.60.120.10">
    <property type="entry name" value="Jelly Rolls"/>
    <property type="match status" value="1"/>
</dbReference>
<dbReference type="GO" id="GO:0046872">
    <property type="term" value="F:metal ion binding"/>
    <property type="evidence" value="ECO:0007669"/>
    <property type="project" value="UniProtKB-KW"/>
</dbReference>
<evidence type="ECO:0000256" key="7">
    <source>
        <dbReference type="ARBA" id="ARBA00023004"/>
    </source>
</evidence>
<name>A0A8D2E2I9_SCIVU</name>
<dbReference type="PANTHER" id="PTHR12461">
    <property type="entry name" value="HYPOXIA-INDUCIBLE FACTOR 1 ALPHA INHIBITOR-RELATED"/>
    <property type="match status" value="1"/>
</dbReference>
<dbReference type="Pfam" id="PF13621">
    <property type="entry name" value="Cupin_8"/>
    <property type="match status" value="1"/>
</dbReference>
<dbReference type="InterPro" id="IPR056520">
    <property type="entry name" value="ARM_KDM8_N"/>
</dbReference>
<keyword evidence="4" id="KW-0156">Chromatin regulator</keyword>
<evidence type="ECO:0000256" key="12">
    <source>
        <dbReference type="ARBA" id="ARBA00023306"/>
    </source>
</evidence>
<dbReference type="InterPro" id="IPR003347">
    <property type="entry name" value="JmjC_dom"/>
</dbReference>
<evidence type="ECO:0000256" key="13">
    <source>
        <dbReference type="ARBA" id="ARBA00049800"/>
    </source>
</evidence>
<evidence type="ECO:0000313" key="15">
    <source>
        <dbReference type="Ensembl" id="ENSSVLP00005033168.1"/>
    </source>
</evidence>
<proteinExistence type="predicted"/>
<organism evidence="15 16">
    <name type="scientific">Sciurus vulgaris</name>
    <name type="common">Eurasian red squirrel</name>
    <dbReference type="NCBI Taxonomy" id="55149"/>
    <lineage>
        <taxon>Eukaryota</taxon>
        <taxon>Metazoa</taxon>
        <taxon>Chordata</taxon>
        <taxon>Craniata</taxon>
        <taxon>Vertebrata</taxon>
        <taxon>Euteleostomi</taxon>
        <taxon>Mammalia</taxon>
        <taxon>Eutheria</taxon>
        <taxon>Euarchontoglires</taxon>
        <taxon>Glires</taxon>
        <taxon>Rodentia</taxon>
        <taxon>Sciuromorpha</taxon>
        <taxon>Sciuridae</taxon>
        <taxon>Sciurinae</taxon>
        <taxon>Sciurini</taxon>
        <taxon>Sciurus</taxon>
    </lineage>
</organism>
<keyword evidence="12" id="KW-0131">Cell cycle</keyword>
<dbReference type="InterPro" id="IPR041667">
    <property type="entry name" value="Cupin_8"/>
</dbReference>
<evidence type="ECO:0000256" key="3">
    <source>
        <dbReference type="ARBA" id="ARBA00022723"/>
    </source>
</evidence>
<evidence type="ECO:0000256" key="4">
    <source>
        <dbReference type="ARBA" id="ARBA00022853"/>
    </source>
</evidence>
<evidence type="ECO:0000256" key="2">
    <source>
        <dbReference type="ARBA" id="ARBA00004123"/>
    </source>
</evidence>
<gene>
    <name evidence="15" type="primary">KDM8</name>
</gene>
<dbReference type="GeneTree" id="ENSGT00940000158074"/>
<protein>
    <recommendedName>
        <fullName evidence="13">JmjC domain-containing protein 5</fullName>
    </recommendedName>
</protein>
<evidence type="ECO:0000259" key="14">
    <source>
        <dbReference type="PROSITE" id="PS51184"/>
    </source>
</evidence>
<comment type="subcellular location">
    <subcellularLocation>
        <location evidence="2">Nucleus</location>
    </subcellularLocation>
</comment>
<evidence type="ECO:0000256" key="5">
    <source>
        <dbReference type="ARBA" id="ARBA00022964"/>
    </source>
</evidence>
<evidence type="ECO:0000256" key="8">
    <source>
        <dbReference type="ARBA" id="ARBA00023015"/>
    </source>
</evidence>
<dbReference type="GO" id="GO:0048511">
    <property type="term" value="P:rhythmic process"/>
    <property type="evidence" value="ECO:0007669"/>
    <property type="project" value="UniProtKB-KW"/>
</dbReference>
<evidence type="ECO:0000313" key="16">
    <source>
        <dbReference type="Proteomes" id="UP000694564"/>
    </source>
</evidence>
<keyword evidence="3" id="KW-0479">Metal-binding</keyword>
<sequence>MTEGAECPGDPGAGAGALWDALRALLPRTKEELELELGSGVQGAVRLLLRQATELFYGDRLSECLQASEAILDYAWERLNTGPWQDVDKDWRRVYTFGCLLKALCLCRAPCEASAAAKALRVCDLGLLMGAAILGDILAQAAAVLQAHLPSAQRPARDPSQQPPSPKVDVEQPDLEKFPMFTEAPFLSCVLSPGETLFIPAKYWHYVRALDLSFSVSFWWS</sequence>
<keyword evidence="5" id="KW-0223">Dioxygenase</keyword>
<dbReference type="Pfam" id="PF24472">
    <property type="entry name" value="ARM_KDM8_N"/>
    <property type="match status" value="1"/>
</dbReference>
<dbReference type="AlphaFoldDB" id="A0A8D2E2I9"/>
<dbReference type="GO" id="GO:0005634">
    <property type="term" value="C:nucleus"/>
    <property type="evidence" value="ECO:0007669"/>
    <property type="project" value="UniProtKB-SubCell"/>
</dbReference>
<keyword evidence="8" id="KW-0805">Transcription regulation</keyword>
<evidence type="ECO:0000256" key="10">
    <source>
        <dbReference type="ARBA" id="ARBA00023163"/>
    </source>
</evidence>
<dbReference type="PROSITE" id="PS51184">
    <property type="entry name" value="JMJC"/>
    <property type="match status" value="1"/>
</dbReference>
<evidence type="ECO:0000256" key="1">
    <source>
        <dbReference type="ARBA" id="ARBA00001954"/>
    </source>
</evidence>
<reference evidence="15" key="1">
    <citation type="submission" date="2025-08" db="UniProtKB">
        <authorList>
            <consortium name="Ensembl"/>
        </authorList>
    </citation>
    <scope>IDENTIFICATION</scope>
</reference>
<dbReference type="Proteomes" id="UP000694564">
    <property type="component" value="Chromosome 18"/>
</dbReference>